<evidence type="ECO:0000256" key="1">
    <source>
        <dbReference type="SAM" id="MobiDB-lite"/>
    </source>
</evidence>
<sequence length="57" mass="6808">MYRREAYCAVIERQNPNMADMLWHPAETHQAGDSKTQWAKDWQRRKQQRQTGMAETA</sequence>
<dbReference type="EMBL" id="CACRSN010000009">
    <property type="protein sequence ID" value="VYT12070.1"/>
    <property type="molecule type" value="Genomic_DNA"/>
</dbReference>
<name>A0A6N2U212_BIFBR</name>
<evidence type="ECO:0000313" key="2">
    <source>
        <dbReference type="EMBL" id="VYT12070.1"/>
    </source>
</evidence>
<dbReference type="RefSeq" id="WP_180949009.1">
    <property type="nucleotide sequence ID" value="NZ_CACRSN010000009.1"/>
</dbReference>
<dbReference type="AlphaFoldDB" id="A0A6N2U212"/>
<accession>A0A6N2U212</accession>
<gene>
    <name evidence="2" type="ORF">BBLFYP81_01714</name>
</gene>
<proteinExistence type="predicted"/>
<reference evidence="2" key="1">
    <citation type="submission" date="2019-11" db="EMBL/GenBank/DDBJ databases">
        <authorList>
            <person name="Feng L."/>
        </authorList>
    </citation>
    <scope>NUCLEOTIDE SEQUENCE</scope>
    <source>
        <strain evidence="2">BbreveLFYP81</strain>
    </source>
</reference>
<protein>
    <submittedName>
        <fullName evidence="2">Uncharacterized protein</fullName>
    </submittedName>
</protein>
<organism evidence="2">
    <name type="scientific">Bifidobacterium breve</name>
    <dbReference type="NCBI Taxonomy" id="1685"/>
    <lineage>
        <taxon>Bacteria</taxon>
        <taxon>Bacillati</taxon>
        <taxon>Actinomycetota</taxon>
        <taxon>Actinomycetes</taxon>
        <taxon>Bifidobacteriales</taxon>
        <taxon>Bifidobacteriaceae</taxon>
        <taxon>Bifidobacterium</taxon>
    </lineage>
</organism>
<feature type="region of interest" description="Disordered" evidence="1">
    <location>
        <begin position="26"/>
        <end position="57"/>
    </location>
</feature>